<keyword evidence="2" id="KW-0472">Membrane</keyword>
<keyword evidence="1" id="KW-0418">Kinase</keyword>
<keyword evidence="2" id="KW-0812">Transmembrane</keyword>
<keyword evidence="2" id="KW-1133">Transmembrane helix</keyword>
<evidence type="ECO:0000256" key="2">
    <source>
        <dbReference type="SAM" id="Phobius"/>
    </source>
</evidence>
<dbReference type="InterPro" id="IPR023610">
    <property type="entry name" value="PInositol-4/5-P-5/4-kinase"/>
</dbReference>
<feature type="domain" description="PIPK" evidence="3">
    <location>
        <begin position="375"/>
        <end position="749"/>
    </location>
</feature>
<dbReference type="GO" id="GO:0046854">
    <property type="term" value="P:phosphatidylinositol phosphate biosynthetic process"/>
    <property type="evidence" value="ECO:0007669"/>
    <property type="project" value="TreeGrafter"/>
</dbReference>
<gene>
    <name evidence="4" type="ORF">PPRIM_AZ9-3.1.T0650127</name>
</gene>
<dbReference type="GO" id="GO:0005524">
    <property type="term" value="F:ATP binding"/>
    <property type="evidence" value="ECO:0007669"/>
    <property type="project" value="UniProtKB-UniRule"/>
</dbReference>
<dbReference type="Pfam" id="PF01504">
    <property type="entry name" value="PIP5K"/>
    <property type="match status" value="1"/>
</dbReference>
<dbReference type="GO" id="GO:0016308">
    <property type="term" value="F:1-phosphatidylinositol-4-phosphate 5-kinase activity"/>
    <property type="evidence" value="ECO:0007669"/>
    <property type="project" value="TreeGrafter"/>
</dbReference>
<keyword evidence="5" id="KW-1185">Reference proteome</keyword>
<keyword evidence="1" id="KW-0547">Nucleotide-binding</keyword>
<feature type="transmembrane region" description="Helical" evidence="2">
    <location>
        <begin position="195"/>
        <end position="221"/>
    </location>
</feature>
<evidence type="ECO:0000313" key="5">
    <source>
        <dbReference type="Proteomes" id="UP000688137"/>
    </source>
</evidence>
<dbReference type="OMA" id="NECPTIS"/>
<feature type="transmembrane region" description="Helical" evidence="2">
    <location>
        <begin position="42"/>
        <end position="59"/>
    </location>
</feature>
<name>A0A8S1MPJ7_PARPR</name>
<dbReference type="PANTHER" id="PTHR23086:SF8">
    <property type="entry name" value="PHOSPHATIDYLINOSITOL 5-PHOSPHATE 4-KINASE, ISOFORM A"/>
    <property type="match status" value="1"/>
</dbReference>
<evidence type="ECO:0000259" key="3">
    <source>
        <dbReference type="PROSITE" id="PS51455"/>
    </source>
</evidence>
<dbReference type="CDD" id="cd00139">
    <property type="entry name" value="PIPKc"/>
    <property type="match status" value="1"/>
</dbReference>
<comment type="caution">
    <text evidence="4">The sequence shown here is derived from an EMBL/GenBank/DDBJ whole genome shotgun (WGS) entry which is preliminary data.</text>
</comment>
<dbReference type="AlphaFoldDB" id="A0A8S1MPJ7"/>
<dbReference type="SMART" id="SM00330">
    <property type="entry name" value="PIPKc"/>
    <property type="match status" value="1"/>
</dbReference>
<organism evidence="4 5">
    <name type="scientific">Paramecium primaurelia</name>
    <dbReference type="NCBI Taxonomy" id="5886"/>
    <lineage>
        <taxon>Eukaryota</taxon>
        <taxon>Sar</taxon>
        <taxon>Alveolata</taxon>
        <taxon>Ciliophora</taxon>
        <taxon>Intramacronucleata</taxon>
        <taxon>Oligohymenophorea</taxon>
        <taxon>Peniculida</taxon>
        <taxon>Parameciidae</taxon>
        <taxon>Paramecium</taxon>
    </lineage>
</organism>
<keyword evidence="1" id="KW-0808">Transferase</keyword>
<reference evidence="4" key="1">
    <citation type="submission" date="2021-01" db="EMBL/GenBank/DDBJ databases">
        <authorList>
            <consortium name="Genoscope - CEA"/>
            <person name="William W."/>
        </authorList>
    </citation>
    <scope>NUCLEOTIDE SEQUENCE</scope>
</reference>
<evidence type="ECO:0000313" key="4">
    <source>
        <dbReference type="EMBL" id="CAD8081252.1"/>
    </source>
</evidence>
<dbReference type="EMBL" id="CAJJDM010000067">
    <property type="protein sequence ID" value="CAD8081252.1"/>
    <property type="molecule type" value="Genomic_DNA"/>
</dbReference>
<feature type="transmembrane region" description="Helical" evidence="2">
    <location>
        <begin position="152"/>
        <end position="175"/>
    </location>
</feature>
<keyword evidence="1" id="KW-0067">ATP-binding</keyword>
<proteinExistence type="predicted"/>
<dbReference type="Proteomes" id="UP000688137">
    <property type="component" value="Unassembled WGS sequence"/>
</dbReference>
<sequence length="749" mass="88035">MIYVKLTFWIVLAFSIIGILLSLFYIYTFIKIRKLHKSPGDIYFGMCLGELIMILHYLIESIVLLMDDYQNYQKKPLCIINLVGFTFSVVLIYAYTIQLYMHMVVRLMFTLQAKKINKWQGHVATFLISMLYAIISLISFQESHCGVSLSASAPFTFIILLLSFFTIAITVRQYIKREFAQNSNNKLKKQGSDFIYYITKLFIAQSILMTSFITFAMAAYILKLIDRKFNECPTISNESSIRILGLFAQISAILYPIVIPLIRLTDPFVFKHIRKHFFGTRQPQFEGSYISLMENPFQESSIPQKKISLDGLSQSLIEQNSFQISYDEPILKKKLSSQSEFQRSKTSNSNEKFKQITQQNKQEDPFIHQFTNELKRDIIKRILALILIQEKDKITEINQQQYFKKIIRNQAKQEYYEQVVFNVHQLFLKEIFEEQFENQNKKFTMISYAPVIFDILINEDYDKLDILNCLDLEANQEHIRECAQTTGGKSGEFFFFNHNNKLLLKTITMTELNNLTEILEQYFWHCTQNPNTLIAKILGIYTFEGFEIGRISMILMKNIGKINSSAITRIFDLKGSSYKREVLKPIKQSGELNNQIITIPKQLKDIDFLKLEKQINISPQCCTTIYEQLEIDTLFLQQLGFMDYSFCLMLVDWLNYYASQLQDDIQDQVLIDKIINQKIAKLQHCYPSTIQKGIYYHMGIIDYLQKYNLKKMTEKYSKRFMKLDSNLDTSSQNPQEYRKRFLLFMKKIL</sequence>
<evidence type="ECO:0000256" key="1">
    <source>
        <dbReference type="PROSITE-ProRule" id="PRU00781"/>
    </source>
</evidence>
<feature type="transmembrane region" description="Helical" evidence="2">
    <location>
        <begin position="241"/>
        <end position="262"/>
    </location>
</feature>
<accession>A0A8S1MPJ7</accession>
<dbReference type="InterPro" id="IPR002498">
    <property type="entry name" value="PInositol-4-P-4/5-kinase_core"/>
</dbReference>
<dbReference type="PROSITE" id="PS51455">
    <property type="entry name" value="PIPK"/>
    <property type="match status" value="1"/>
</dbReference>
<feature type="transmembrane region" description="Helical" evidence="2">
    <location>
        <begin position="79"/>
        <end position="100"/>
    </location>
</feature>
<dbReference type="GO" id="GO:0005886">
    <property type="term" value="C:plasma membrane"/>
    <property type="evidence" value="ECO:0007669"/>
    <property type="project" value="TreeGrafter"/>
</dbReference>
<dbReference type="PANTHER" id="PTHR23086">
    <property type="entry name" value="PHOSPHATIDYLINOSITOL-4-PHOSPHATE 5-KINASE"/>
    <property type="match status" value="1"/>
</dbReference>
<feature type="transmembrane region" description="Helical" evidence="2">
    <location>
        <begin position="121"/>
        <end position="140"/>
    </location>
</feature>
<feature type="transmembrane region" description="Helical" evidence="2">
    <location>
        <begin position="6"/>
        <end position="30"/>
    </location>
</feature>
<protein>
    <recommendedName>
        <fullName evidence="3">PIPK domain-containing protein</fullName>
    </recommendedName>
</protein>